<dbReference type="AlphaFoldDB" id="A0A645HU50"/>
<proteinExistence type="predicted"/>
<dbReference type="EMBL" id="VSSQ01098956">
    <property type="protein sequence ID" value="MPN41719.1"/>
    <property type="molecule type" value="Genomic_DNA"/>
</dbReference>
<keyword evidence="2" id="KW-0808">Transferase</keyword>
<protein>
    <submittedName>
        <fullName evidence="2">Diacylglycerol kinase</fullName>
        <ecNumber evidence="2">2.7.1.107</ecNumber>
    </submittedName>
</protein>
<gene>
    <name evidence="2" type="primary">dagK_36</name>
    <name evidence="2" type="ORF">SDC9_189274</name>
</gene>
<dbReference type="EC" id="2.7.1.107" evidence="2"/>
<dbReference type="Gene3D" id="2.60.200.40">
    <property type="match status" value="1"/>
</dbReference>
<dbReference type="InterPro" id="IPR045540">
    <property type="entry name" value="YegS/DAGK_C"/>
</dbReference>
<name>A0A645HU50_9ZZZZ</name>
<feature type="domain" description="YegS/DAGK C-terminal" evidence="1">
    <location>
        <begin position="2"/>
        <end position="122"/>
    </location>
</feature>
<dbReference type="InterPro" id="IPR016064">
    <property type="entry name" value="NAD/diacylglycerol_kinase_sf"/>
</dbReference>
<accession>A0A645HU50</accession>
<dbReference type="Pfam" id="PF19279">
    <property type="entry name" value="YegS_C"/>
    <property type="match status" value="1"/>
</dbReference>
<reference evidence="2" key="1">
    <citation type="submission" date="2019-08" db="EMBL/GenBank/DDBJ databases">
        <authorList>
            <person name="Kucharzyk K."/>
            <person name="Murdoch R.W."/>
            <person name="Higgins S."/>
            <person name="Loffler F."/>
        </authorList>
    </citation>
    <scope>NUCLEOTIDE SEQUENCE</scope>
</reference>
<evidence type="ECO:0000259" key="1">
    <source>
        <dbReference type="Pfam" id="PF19279"/>
    </source>
</evidence>
<organism evidence="2">
    <name type="scientific">bioreactor metagenome</name>
    <dbReference type="NCBI Taxonomy" id="1076179"/>
    <lineage>
        <taxon>unclassified sequences</taxon>
        <taxon>metagenomes</taxon>
        <taxon>ecological metagenomes</taxon>
    </lineage>
</organism>
<keyword evidence="2" id="KW-0418">Kinase</keyword>
<evidence type="ECO:0000313" key="2">
    <source>
        <dbReference type="EMBL" id="MPN41719.1"/>
    </source>
</evidence>
<dbReference type="SUPFAM" id="SSF111331">
    <property type="entry name" value="NAD kinase/diacylglycerol kinase-like"/>
    <property type="match status" value="1"/>
</dbReference>
<comment type="caution">
    <text evidence="2">The sequence shown here is derived from an EMBL/GenBank/DDBJ whole genome shotgun (WGS) entry which is preliminary data.</text>
</comment>
<sequence length="126" mass="13416">MARLRPLNYRLTIDGRPLHTRAVIAAVGNAGYVGGGIHLCPAADVTDGLLDIMMIGPVSRWTLIRLFPLLFRPGFVKHPAITQLQAHEVIVDGDGLVPMADGEELGATPLRISCVPSALTIVVGND</sequence>
<dbReference type="GO" id="GO:0004143">
    <property type="term" value="F:ATP-dependent diacylglycerol kinase activity"/>
    <property type="evidence" value="ECO:0007669"/>
    <property type="project" value="UniProtKB-EC"/>
</dbReference>